<feature type="domain" description="Leucine-binding protein" evidence="3">
    <location>
        <begin position="48"/>
        <end position="396"/>
    </location>
</feature>
<dbReference type="InterPro" id="IPR028081">
    <property type="entry name" value="Leu-bd"/>
</dbReference>
<evidence type="ECO:0000256" key="2">
    <source>
        <dbReference type="ARBA" id="ARBA00022729"/>
    </source>
</evidence>
<dbReference type="PANTHER" id="PTHR47235:SF1">
    <property type="entry name" value="BLR6548 PROTEIN"/>
    <property type="match status" value="1"/>
</dbReference>
<dbReference type="AlphaFoldDB" id="A0A2T4CZI3"/>
<dbReference type="InterPro" id="IPR028082">
    <property type="entry name" value="Peripla_BP_I"/>
</dbReference>
<name>A0A2T4CZI3_9GAMM</name>
<reference evidence="4" key="1">
    <citation type="submission" date="2018-03" db="EMBL/GenBank/DDBJ databases">
        <title>Cross-interface Injection: A General Nanoliter Liquid Handling Method Applied to Single Cells Genome Amplification Automated Nanoliter Liquid Handling Applied to Single Cell Multiple Displacement Amplification.</title>
        <authorList>
            <person name="Yun J."/>
            <person name="Xu P."/>
            <person name="Xu J."/>
            <person name="Dai X."/>
            <person name="Wang Y."/>
            <person name="Zheng X."/>
            <person name="Cao C."/>
            <person name="Yi Q."/>
            <person name="Zhu Y."/>
            <person name="Wang L."/>
            <person name="Dong Z."/>
            <person name="Huang Y."/>
            <person name="Huang L."/>
            <person name="Du W."/>
        </authorList>
    </citation>
    <scope>NUCLEOTIDE SEQUENCE [LARGE SCALE GENOMIC DNA]</scope>
    <source>
        <strain evidence="4">Z-D3-2</strain>
    </source>
</reference>
<evidence type="ECO:0000313" key="4">
    <source>
        <dbReference type="EMBL" id="PTB86965.1"/>
    </source>
</evidence>
<proteinExistence type="inferred from homology"/>
<keyword evidence="4" id="KW-0675">Receptor</keyword>
<accession>A0A2T4CZI3</accession>
<evidence type="ECO:0000256" key="1">
    <source>
        <dbReference type="ARBA" id="ARBA00010062"/>
    </source>
</evidence>
<evidence type="ECO:0000259" key="3">
    <source>
        <dbReference type="Pfam" id="PF13458"/>
    </source>
</evidence>
<dbReference type="Gene3D" id="3.40.50.2300">
    <property type="match status" value="2"/>
</dbReference>
<comment type="caution">
    <text evidence="4">The sequence shown here is derived from an EMBL/GenBank/DDBJ whole genome shotgun (WGS) entry which is preliminary data.</text>
</comment>
<comment type="similarity">
    <text evidence="1">Belongs to the leucine-binding protein family.</text>
</comment>
<dbReference type="PANTHER" id="PTHR47235">
    <property type="entry name" value="BLR6548 PROTEIN"/>
    <property type="match status" value="1"/>
</dbReference>
<dbReference type="CDD" id="cd19978">
    <property type="entry name" value="PBP1_ABC_ligand_binding-like"/>
    <property type="match status" value="1"/>
</dbReference>
<keyword evidence="2" id="KW-0732">Signal</keyword>
<dbReference type="Pfam" id="PF13458">
    <property type="entry name" value="Peripla_BP_6"/>
    <property type="match status" value="1"/>
</dbReference>
<dbReference type="SUPFAM" id="SSF53822">
    <property type="entry name" value="Periplasmic binding protein-like I"/>
    <property type="match status" value="1"/>
</dbReference>
<sequence length="412" mass="45490">MMITILKRPKTKRTKKHKNRMKSARMNRLVVLCCVGLLLTKNVLAENIHVGMSSALSGPLAEMGLSMQAGINTFFSKINYQGGIQGNIIELLALDDSYEPLLAATNMRQLITEHDVVAVLGNVGTPTAVVTVPIAEQSQVALVGAFSGGEVLRRDPPSRYIINFRPGYRQEVTTLINGLLNAGIQADEIAFFTQQDSYGNAVFQAASLALQDRGFYQADFLTHAYYSRNTLNVESAVATILKAKKTPKVILMAGSYAPSAKFIKLLHADKPDMWFVNVSFVGSHVLEQSLKGIDANVLVSQVVPEIDADLPIVNEYRQALEQYDKKLQPNTVSLEGYIVAKVFCQALKRIDGPVTRQSVVDALYNLEDWDIGLETQRSFASNASPAGSKVWLSKLENGSFRSFEWRDFELPQ</sequence>
<organism evidence="4">
    <name type="scientific">Pseudidiomarina aestuarii</name>
    <dbReference type="NCBI Taxonomy" id="624146"/>
    <lineage>
        <taxon>Bacteria</taxon>
        <taxon>Pseudomonadati</taxon>
        <taxon>Pseudomonadota</taxon>
        <taxon>Gammaproteobacteria</taxon>
        <taxon>Alteromonadales</taxon>
        <taxon>Idiomarinaceae</taxon>
        <taxon>Pseudidiomarina</taxon>
    </lineage>
</organism>
<dbReference type="EMBL" id="PYVN01000001">
    <property type="protein sequence ID" value="PTB86965.1"/>
    <property type="molecule type" value="Genomic_DNA"/>
</dbReference>
<gene>
    <name evidence="4" type="ORF">C9940_00120</name>
</gene>
<protein>
    <submittedName>
        <fullName evidence="4">Ligand-binding receptor</fullName>
    </submittedName>
</protein>